<organism evidence="3 4">
    <name type="scientific">Halococcoides cellulosivorans</name>
    <dbReference type="NCBI Taxonomy" id="1679096"/>
    <lineage>
        <taxon>Archaea</taxon>
        <taxon>Methanobacteriati</taxon>
        <taxon>Methanobacteriota</taxon>
        <taxon>Stenosarchaea group</taxon>
        <taxon>Halobacteria</taxon>
        <taxon>Halobacteriales</taxon>
        <taxon>Haloarculaceae</taxon>
        <taxon>Halococcoides</taxon>
    </lineage>
</organism>
<evidence type="ECO:0000256" key="1">
    <source>
        <dbReference type="SAM" id="MobiDB-lite"/>
    </source>
</evidence>
<accession>A0A2R4WXQ0</accession>
<keyword evidence="2" id="KW-1133">Transmembrane helix</keyword>
<feature type="compositionally biased region" description="Basic residues" evidence="1">
    <location>
        <begin position="224"/>
        <end position="235"/>
    </location>
</feature>
<dbReference type="EMBL" id="CP028858">
    <property type="protein sequence ID" value="AWB26319.1"/>
    <property type="molecule type" value="Genomic_DNA"/>
</dbReference>
<dbReference type="AlphaFoldDB" id="A0A2R4WXQ0"/>
<evidence type="ECO:0000256" key="2">
    <source>
        <dbReference type="SAM" id="Phobius"/>
    </source>
</evidence>
<reference evidence="3 4" key="1">
    <citation type="submission" date="2018-04" db="EMBL/GenBank/DDBJ databases">
        <title>Halococcoides cellulosivorans gen. nov., sp. nov., an extremely halophilic cellulose-utilizing haloarchaeon from hypersaline lakes.</title>
        <authorList>
            <person name="Sorokin D.Y."/>
            <person name="Toshchakov S.V."/>
            <person name="Samarov N.I."/>
            <person name="Korzhenkov A."/>
            <person name="Kublanov I.V."/>
        </authorList>
    </citation>
    <scope>NUCLEOTIDE SEQUENCE [LARGE SCALE GENOMIC DNA]</scope>
    <source>
        <strain evidence="3 4">HArcel1</strain>
    </source>
</reference>
<dbReference type="PANTHER" id="PTHR30566:SF5">
    <property type="entry name" value="MECHANOSENSITIVE ION CHANNEL PROTEIN 1, MITOCHONDRIAL-RELATED"/>
    <property type="match status" value="1"/>
</dbReference>
<name>A0A2R4WXQ0_9EURY</name>
<dbReference type="PANTHER" id="PTHR30566">
    <property type="entry name" value="YNAI-RELATED MECHANOSENSITIVE ION CHANNEL"/>
    <property type="match status" value="1"/>
</dbReference>
<evidence type="ECO:0000313" key="4">
    <source>
        <dbReference type="Proteomes" id="UP000244727"/>
    </source>
</evidence>
<keyword evidence="2" id="KW-0472">Membrane</keyword>
<protein>
    <recommendedName>
        <fullName evidence="5">Mechanosensitive ion channel</fullName>
    </recommendedName>
</protein>
<evidence type="ECO:0008006" key="5">
    <source>
        <dbReference type="Google" id="ProtNLM"/>
    </source>
</evidence>
<feature type="transmembrane region" description="Helical" evidence="2">
    <location>
        <begin position="150"/>
        <end position="169"/>
    </location>
</feature>
<feature type="transmembrane region" description="Helical" evidence="2">
    <location>
        <begin position="55"/>
        <end position="73"/>
    </location>
</feature>
<feature type="transmembrane region" description="Helical" evidence="2">
    <location>
        <begin position="125"/>
        <end position="144"/>
    </location>
</feature>
<proteinExistence type="predicted"/>
<keyword evidence="2" id="KW-0812">Transmembrane</keyword>
<evidence type="ECO:0000313" key="3">
    <source>
        <dbReference type="EMBL" id="AWB26319.1"/>
    </source>
</evidence>
<feature type="region of interest" description="Disordered" evidence="1">
    <location>
        <begin position="205"/>
        <end position="242"/>
    </location>
</feature>
<dbReference type="KEGG" id="harc:HARCEL1_00580"/>
<feature type="region of interest" description="Disordered" evidence="1">
    <location>
        <begin position="1"/>
        <end position="26"/>
    </location>
</feature>
<keyword evidence="4" id="KW-1185">Reference proteome</keyword>
<feature type="compositionally biased region" description="Basic residues" evidence="1">
    <location>
        <begin position="1"/>
        <end position="16"/>
    </location>
</feature>
<dbReference type="Gene3D" id="1.10.287.1260">
    <property type="match status" value="1"/>
</dbReference>
<dbReference type="Proteomes" id="UP000244727">
    <property type="component" value="Chromosome"/>
</dbReference>
<feature type="transmembrane region" description="Helical" evidence="2">
    <location>
        <begin position="85"/>
        <end position="105"/>
    </location>
</feature>
<sequence>MRNRTAQRHWPHRSARRVQSPSPPAVAATTAIPDSLLSYRMPTTRVNDDPSPVRTVLAAGVVVLFVGLLWSVWHGPLDEFLPEPATRMLLTVVLLGAVISAVRVVGDAILVFERRGLATPHQIEAAYRFLQMVSYGGVLVVSIVHVWEVSVANVLLGAGVTSVVLALAARQTLTSVFAGVSLFSTDVFRVGDWVKINGSIRPDRADHAVQHDVAESTGRDPRHPERRGHQTRHHEPRQGPVS</sequence>
<feature type="compositionally biased region" description="Basic and acidic residues" evidence="1">
    <location>
        <begin position="205"/>
        <end position="223"/>
    </location>
</feature>
<gene>
    <name evidence="3" type="ORF">HARCEL1_00580</name>
</gene>